<dbReference type="Proteomes" id="UP000507536">
    <property type="component" value="Unassembled WGS sequence"/>
</dbReference>
<feature type="compositionally biased region" description="Polar residues" evidence="1">
    <location>
        <begin position="701"/>
        <end position="718"/>
    </location>
</feature>
<feature type="transmembrane region" description="Helical" evidence="2">
    <location>
        <begin position="855"/>
        <end position="876"/>
    </location>
</feature>
<feature type="region of interest" description="Disordered" evidence="1">
    <location>
        <begin position="261"/>
        <end position="595"/>
    </location>
</feature>
<feature type="compositionally biased region" description="Gly residues" evidence="1">
    <location>
        <begin position="553"/>
        <end position="580"/>
    </location>
</feature>
<evidence type="ECO:0000256" key="1">
    <source>
        <dbReference type="SAM" id="MobiDB-lite"/>
    </source>
</evidence>
<feature type="compositionally biased region" description="Low complexity" evidence="1">
    <location>
        <begin position="751"/>
        <end position="778"/>
    </location>
</feature>
<dbReference type="AlphaFoldDB" id="A0A1C6X0P1"/>
<reference evidence="3" key="1">
    <citation type="submission" date="2016-08" db="EMBL/GenBank/DDBJ databases">
        <authorList>
            <consortium name="Pathogen Informatics"/>
        </authorList>
    </citation>
    <scope>NUCLEOTIDE SEQUENCE</scope>
    <source>
        <strain evidence="3">DS</strain>
    </source>
</reference>
<feature type="compositionally biased region" description="Low complexity" evidence="1">
    <location>
        <begin position="423"/>
        <end position="433"/>
    </location>
</feature>
<feature type="compositionally biased region" description="Polar residues" evidence="1">
    <location>
        <begin position="273"/>
        <end position="297"/>
    </location>
</feature>
<feature type="compositionally biased region" description="Polar residues" evidence="1">
    <location>
        <begin position="373"/>
        <end position="384"/>
    </location>
</feature>
<evidence type="ECO:0000313" key="3">
    <source>
        <dbReference type="EMBL" id="SCL96232.1"/>
    </source>
</evidence>
<protein>
    <submittedName>
        <fullName evidence="3">Plasmodium variant antigen protein Cir/Yir/Bir, putative</fullName>
    </submittedName>
</protein>
<feature type="compositionally biased region" description="Polar residues" evidence="1">
    <location>
        <begin position="404"/>
        <end position="421"/>
    </location>
</feature>
<keyword evidence="2" id="KW-1133">Transmembrane helix</keyword>
<sequence length="965" mass="102161">MSDQLCELLIEVDALFTEGIVDEKKFSNSDSYKNYCPYENNQLRDCKNNYERINALGEYLYQKLPKNDKEFKDEGIRDNLHIEFFMMWLSDKMFKVNKDYKATLKESYEKNLKDITGKFEYWNALSSKEVYKDATIVRMSKFHSLLNSICKTINEYNKNPNNPNIENLKNHAIQCLKLYRNIHESVKECKPYMHLLDSLKTIYEYIKSYKITENDSLDDTIQVLLFGSIPSLTTSDYQNAYFIRYYETLSFNNQECGKVKLKDEEDGKKPPSADSQSIGLPKRSNTGSQKKTLQSAAVQRLLQAHKDRIRKAQKQSPSPLGKEKSPKKTLLPAPAQAGSVKPIPSKPAAAPSPQNSPPLQKSQTEGSSHKNGSEASKIGQNSLDSGKGIADGGKKKTGHAGTSPPGSQVSSQATGSGNQVTHPKPGSSSSGKGNTDPNKGGSGGGSVGTGSGQGGAAITKGDPGSVSGGTIGGAGSGADDQGTTGNQGVSGRQGGDAGGGANGDQGKSSGASGSPLSPLNAQGSSNDGTGSGTDTGARGAGGIIGDGKVDSNGGIGDKGGAGVGTGGTSSQGSIGSGTSGGPNVSDGQGATHPSGKSSGGWFNFLGVNLNPINHLPSVSDIYKTPKSILIGAANKISGTYSNTVAIVKGAYDSAVDNARNAYGSTMNFVKDTYSSTMKNIADTYNSTTSYIGNTINSVTNKFNPFSNSSQSDDNQPGSNGPGGGTDASKQSQPNPPILPPSSPVTPPSTPQPTQQSQPVTSPSPGTQTASSQQQLSSTHVSQDTVQNGGSNTVHQLDPNAGKGGAQTLSINKVALPSSGISPSNTGNGNNHSGADVKMNEKPSIWCIGPNMKCDLVGIGVIGVSISIFLAIMYKYLSFGSAKNLKKEKNMKRVIRATSGKKQIQIIINSSTKKKQTKKPIKPVYREKYPLLNIYKLMQADPMPFINLFFLLIFFVYKRKRDIIES</sequence>
<dbReference type="InterPro" id="IPR006477">
    <property type="entry name" value="Yir_bir_cir"/>
</dbReference>
<name>A0A1C6X0P1_PLACE</name>
<keyword evidence="2" id="KW-0812">Transmembrane</keyword>
<feature type="compositionally biased region" description="Low complexity" evidence="1">
    <location>
        <begin position="504"/>
        <end position="528"/>
    </location>
</feature>
<feature type="compositionally biased region" description="Pro residues" evidence="1">
    <location>
        <begin position="733"/>
        <end position="750"/>
    </location>
</feature>
<feature type="compositionally biased region" description="Polar residues" evidence="1">
    <location>
        <begin position="818"/>
        <end position="832"/>
    </location>
</feature>
<feature type="compositionally biased region" description="Gly residues" evidence="1">
    <location>
        <begin position="466"/>
        <end position="476"/>
    </location>
</feature>
<gene>
    <name evidence="3" type="ORF">PCHDS_000568000</name>
</gene>
<dbReference type="Pfam" id="PF06022">
    <property type="entry name" value="Cir_Bir_Yir"/>
    <property type="match status" value="1"/>
</dbReference>
<accession>A0A1C6X0P1</accession>
<feature type="compositionally biased region" description="Gly residues" evidence="1">
    <location>
        <begin position="491"/>
        <end position="503"/>
    </location>
</feature>
<proteinExistence type="predicted"/>
<feature type="compositionally biased region" description="Gly residues" evidence="1">
    <location>
        <begin position="529"/>
        <end position="545"/>
    </location>
</feature>
<dbReference type="EMBL" id="FMIN01000590">
    <property type="protein sequence ID" value="SCL96232.1"/>
    <property type="molecule type" value="Genomic_DNA"/>
</dbReference>
<feature type="compositionally biased region" description="Gly residues" evidence="1">
    <location>
        <begin position="440"/>
        <end position="455"/>
    </location>
</feature>
<keyword evidence="2" id="KW-0472">Membrane</keyword>
<feature type="compositionally biased region" description="Low complexity" evidence="1">
    <location>
        <begin position="342"/>
        <end position="353"/>
    </location>
</feature>
<organism evidence="3">
    <name type="scientific">Plasmodium chabaudi adami</name>
    <dbReference type="NCBI Taxonomy" id="5826"/>
    <lineage>
        <taxon>Eukaryota</taxon>
        <taxon>Sar</taxon>
        <taxon>Alveolata</taxon>
        <taxon>Apicomplexa</taxon>
        <taxon>Aconoidasida</taxon>
        <taxon>Haemosporida</taxon>
        <taxon>Plasmodiidae</taxon>
        <taxon>Plasmodium</taxon>
        <taxon>Plasmodium (Vinckeia)</taxon>
    </lineage>
</organism>
<evidence type="ECO:0000256" key="2">
    <source>
        <dbReference type="SAM" id="Phobius"/>
    </source>
</evidence>
<feature type="region of interest" description="Disordered" evidence="1">
    <location>
        <begin position="701"/>
        <end position="835"/>
    </location>
</feature>
<feature type="compositionally biased region" description="Basic and acidic residues" evidence="1">
    <location>
        <begin position="261"/>
        <end position="271"/>
    </location>
</feature>
<feature type="compositionally biased region" description="Polar residues" evidence="1">
    <location>
        <begin position="779"/>
        <end position="794"/>
    </location>
</feature>